<evidence type="ECO:0000313" key="3">
    <source>
        <dbReference type="Proteomes" id="UP000594454"/>
    </source>
</evidence>
<dbReference type="Proteomes" id="UP000594454">
    <property type="component" value="Chromosome 1"/>
</dbReference>
<feature type="signal peptide" evidence="1">
    <location>
        <begin position="1"/>
        <end position="18"/>
    </location>
</feature>
<sequence length="206" mass="20457">MKFAVVVVVLGLAAGIQSHALPWAVPAVPVEGHAKSVIADNDRAAPGTAGQWIAPAVVPAYTPAVAHTPVIAPVVQAEGEYVAKTQGAVHVAPLAGHAKSVASINDDAAPGTIHGWAAPVVPAVAPVYTPAVAPVHTPIIAPAYTPAVAYSSIATHPAVVPHAAVLPSVEGSYVAQTRGAAHIAPLAGHAHSAASINLQPAPGTVY</sequence>
<evidence type="ECO:0008006" key="4">
    <source>
        <dbReference type="Google" id="ProtNLM"/>
    </source>
</evidence>
<proteinExistence type="predicted"/>
<name>A0A7R8YPC0_HERIL</name>
<dbReference type="EMBL" id="LR899009">
    <property type="protein sequence ID" value="CAD7079320.1"/>
    <property type="molecule type" value="Genomic_DNA"/>
</dbReference>
<dbReference type="InterPro" id="IPR031874">
    <property type="entry name" value="Cuticle_Acp1"/>
</dbReference>
<accession>A0A7R8YPC0</accession>
<dbReference type="PANTHER" id="PTHR12336">
    <property type="entry name" value="ADULT CUTICLE PROTEIN 1-RELATED"/>
    <property type="match status" value="1"/>
</dbReference>
<protein>
    <recommendedName>
        <fullName evidence="4">Cuticle protein</fullName>
    </recommendedName>
</protein>
<evidence type="ECO:0000256" key="1">
    <source>
        <dbReference type="SAM" id="SignalP"/>
    </source>
</evidence>
<dbReference type="PANTHER" id="PTHR12336:SF0">
    <property type="entry name" value="ADULT CUTICLE PROTEIN 1-RELATED"/>
    <property type="match status" value="1"/>
</dbReference>
<dbReference type="Pfam" id="PF15955">
    <property type="entry name" value="Cuticle_4"/>
    <property type="match status" value="2"/>
</dbReference>
<keyword evidence="1" id="KW-0732">Signal</keyword>
<organism evidence="2 3">
    <name type="scientific">Hermetia illucens</name>
    <name type="common">Black soldier fly</name>
    <dbReference type="NCBI Taxonomy" id="343691"/>
    <lineage>
        <taxon>Eukaryota</taxon>
        <taxon>Metazoa</taxon>
        <taxon>Ecdysozoa</taxon>
        <taxon>Arthropoda</taxon>
        <taxon>Hexapoda</taxon>
        <taxon>Insecta</taxon>
        <taxon>Pterygota</taxon>
        <taxon>Neoptera</taxon>
        <taxon>Endopterygota</taxon>
        <taxon>Diptera</taxon>
        <taxon>Brachycera</taxon>
        <taxon>Stratiomyomorpha</taxon>
        <taxon>Stratiomyidae</taxon>
        <taxon>Hermetiinae</taxon>
        <taxon>Hermetia</taxon>
    </lineage>
</organism>
<dbReference type="InParanoid" id="A0A7R8YPC0"/>
<dbReference type="OrthoDB" id="8051782at2759"/>
<evidence type="ECO:0000313" key="2">
    <source>
        <dbReference type="EMBL" id="CAD7079320.1"/>
    </source>
</evidence>
<dbReference type="AlphaFoldDB" id="A0A7R8YPC0"/>
<feature type="chain" id="PRO_5030958224" description="Cuticle protein" evidence="1">
    <location>
        <begin position="19"/>
        <end position="206"/>
    </location>
</feature>
<gene>
    <name evidence="2" type="ORF">HERILL_LOCUS2540</name>
</gene>
<reference evidence="2 3" key="1">
    <citation type="submission" date="2020-11" db="EMBL/GenBank/DDBJ databases">
        <authorList>
            <person name="Wallbank WR R."/>
            <person name="Pardo Diaz C."/>
            <person name="Kozak K."/>
            <person name="Martin S."/>
            <person name="Jiggins C."/>
            <person name="Moest M."/>
            <person name="Warren A I."/>
            <person name="Generalovic N T."/>
            <person name="Byers J.R.P. K."/>
            <person name="Montejo-Kovacevich G."/>
            <person name="Yen C E."/>
        </authorList>
    </citation>
    <scope>NUCLEOTIDE SEQUENCE [LARGE SCALE GENOMIC DNA]</scope>
</reference>
<keyword evidence="3" id="KW-1185">Reference proteome</keyword>